<dbReference type="EMBL" id="JAGMUU010000030">
    <property type="protein sequence ID" value="KAH7119398.1"/>
    <property type="molecule type" value="Genomic_DNA"/>
</dbReference>
<evidence type="ECO:0008006" key="5">
    <source>
        <dbReference type="Google" id="ProtNLM"/>
    </source>
</evidence>
<keyword evidence="1" id="KW-0732">Signal</keyword>
<keyword evidence="4" id="KW-1185">Reference proteome</keyword>
<evidence type="ECO:0000313" key="4">
    <source>
        <dbReference type="Proteomes" id="UP000717696"/>
    </source>
</evidence>
<name>A0A9P9DI70_9HYPO</name>
<sequence length="77" mass="7895">MTILSIKTAFLAGLTCLDTGLVSRDPMVVIATVAWMVKSSSVTALSEAVTETASQPSTLNTRSAAAGSNAFATFRGV</sequence>
<dbReference type="OrthoDB" id="5077292at2759"/>
<reference evidence="3" key="1">
    <citation type="journal article" date="2021" name="Nat. Commun.">
        <title>Genetic determinants of endophytism in the Arabidopsis root mycobiome.</title>
        <authorList>
            <person name="Mesny F."/>
            <person name="Miyauchi S."/>
            <person name="Thiergart T."/>
            <person name="Pickel B."/>
            <person name="Atanasova L."/>
            <person name="Karlsson M."/>
            <person name="Huettel B."/>
            <person name="Barry K.W."/>
            <person name="Haridas S."/>
            <person name="Chen C."/>
            <person name="Bauer D."/>
            <person name="Andreopoulos W."/>
            <person name="Pangilinan J."/>
            <person name="LaButti K."/>
            <person name="Riley R."/>
            <person name="Lipzen A."/>
            <person name="Clum A."/>
            <person name="Drula E."/>
            <person name="Henrissat B."/>
            <person name="Kohler A."/>
            <person name="Grigoriev I.V."/>
            <person name="Martin F.M."/>
            <person name="Hacquard S."/>
        </authorList>
    </citation>
    <scope>NUCLEOTIDE SEQUENCE</scope>
    <source>
        <strain evidence="3">MPI-CAGE-AT-0021</strain>
    </source>
</reference>
<protein>
    <recommendedName>
        <fullName evidence="5">Secreted protein</fullName>
    </recommendedName>
</protein>
<dbReference type="EMBL" id="JAGMUU010000030">
    <property type="protein sequence ID" value="KAH7119452.1"/>
    <property type="molecule type" value="Genomic_DNA"/>
</dbReference>
<evidence type="ECO:0000313" key="2">
    <source>
        <dbReference type="EMBL" id="KAH7119398.1"/>
    </source>
</evidence>
<comment type="caution">
    <text evidence="3">The sequence shown here is derived from an EMBL/GenBank/DDBJ whole genome shotgun (WGS) entry which is preliminary data.</text>
</comment>
<dbReference type="Proteomes" id="UP000717696">
    <property type="component" value="Unassembled WGS sequence"/>
</dbReference>
<proteinExistence type="predicted"/>
<feature type="signal peptide" evidence="1">
    <location>
        <begin position="1"/>
        <end position="16"/>
    </location>
</feature>
<feature type="chain" id="PRO_5040712781" description="Secreted protein" evidence="1">
    <location>
        <begin position="17"/>
        <end position="77"/>
    </location>
</feature>
<accession>A0A9P9DI70</accession>
<dbReference type="AlphaFoldDB" id="A0A9P9DI70"/>
<evidence type="ECO:0000256" key="1">
    <source>
        <dbReference type="SAM" id="SignalP"/>
    </source>
</evidence>
<evidence type="ECO:0000313" key="3">
    <source>
        <dbReference type="EMBL" id="KAH7119452.1"/>
    </source>
</evidence>
<gene>
    <name evidence="2" type="ORF">B0J13DRAFT_568881</name>
    <name evidence="3" type="ORF">B0J13DRAFT_569057</name>
</gene>
<organism evidence="3 4">
    <name type="scientific">Dactylonectria estremocensis</name>
    <dbReference type="NCBI Taxonomy" id="1079267"/>
    <lineage>
        <taxon>Eukaryota</taxon>
        <taxon>Fungi</taxon>
        <taxon>Dikarya</taxon>
        <taxon>Ascomycota</taxon>
        <taxon>Pezizomycotina</taxon>
        <taxon>Sordariomycetes</taxon>
        <taxon>Hypocreomycetidae</taxon>
        <taxon>Hypocreales</taxon>
        <taxon>Nectriaceae</taxon>
        <taxon>Dactylonectria</taxon>
    </lineage>
</organism>